<dbReference type="Proteomes" id="UP000826212">
    <property type="component" value="Chromosome"/>
</dbReference>
<keyword evidence="2" id="KW-1185">Reference proteome</keyword>
<sequence>MKERLHNKIQQLIENDNCRVLPEPPNKAIELSSNDYMGIGQNISLQRSFFEQLSKDDFVMGACSSRLLTGNHLAFKSLENLLQSLYKKEECMLYNSGYHANIGILPTLTTKRDLIISDQFIHASILDGIKLSEAQKWRFRHNNYTQLSQYLENHRKEYDQVIIVVESIYSMDGDHANLKELVEIKNRFHCLLYVDEAHAFGVTGKYGLGNAEEEGIIQEIDFIIGTFGKAISSQGAFVVCDKIFKTWLTQKSRSLIYTTALPEINIRWSQYVIEYLYTKEDQRKRLQNLARDFAKRLNVVSDSHIIPYLIGSNEHAMLFSERLAKYGISSLPIRHPTVPKGTARLRLSLTSTLTEQDLSKVIDTLKTIQV</sequence>
<accession>A0AC61NDW2</accession>
<organism evidence="1 2">
    <name type="scientific">Halosquirtibacter laminarini</name>
    <dbReference type="NCBI Taxonomy" id="3374600"/>
    <lineage>
        <taxon>Bacteria</taxon>
        <taxon>Pseudomonadati</taxon>
        <taxon>Bacteroidota</taxon>
        <taxon>Bacteroidia</taxon>
        <taxon>Marinilabiliales</taxon>
        <taxon>Prolixibacteraceae</taxon>
        <taxon>Halosquirtibacter</taxon>
    </lineage>
</organism>
<proteinExistence type="predicted"/>
<evidence type="ECO:0000313" key="1">
    <source>
        <dbReference type="EMBL" id="QZE13718.1"/>
    </source>
</evidence>
<reference evidence="1" key="1">
    <citation type="submission" date="2021-08" db="EMBL/GenBank/DDBJ databases">
        <title>Novel anaerobic bacterium isolated from sea squirt in East Sea, Republic of Korea.</title>
        <authorList>
            <person name="Nguyen T.H."/>
            <person name="Li Z."/>
            <person name="Lee Y.-J."/>
            <person name="Ko J."/>
            <person name="Kim S.-G."/>
        </authorList>
    </citation>
    <scope>NUCLEOTIDE SEQUENCE</scope>
    <source>
        <strain evidence="1">KCTC 25031</strain>
    </source>
</reference>
<name>A0AC61NDW2_9BACT</name>
<dbReference type="EMBL" id="CP081303">
    <property type="protein sequence ID" value="QZE13718.1"/>
    <property type="molecule type" value="Genomic_DNA"/>
</dbReference>
<gene>
    <name evidence="1" type="ORF">K4L44_14275</name>
</gene>
<evidence type="ECO:0000313" key="2">
    <source>
        <dbReference type="Proteomes" id="UP000826212"/>
    </source>
</evidence>
<protein>
    <submittedName>
        <fullName evidence="1">8-amino-7-oxononanoate synthase</fullName>
    </submittedName>
</protein>